<dbReference type="EMBL" id="KZ155772">
    <property type="protein sequence ID" value="OUS48735.1"/>
    <property type="molecule type" value="Genomic_DNA"/>
</dbReference>
<feature type="compositionally biased region" description="Polar residues" evidence="1">
    <location>
        <begin position="542"/>
        <end position="562"/>
    </location>
</feature>
<name>A0A1Y5IP44_OSTTA</name>
<evidence type="ECO:0000256" key="1">
    <source>
        <dbReference type="SAM" id="MobiDB-lite"/>
    </source>
</evidence>
<feature type="region of interest" description="Disordered" evidence="1">
    <location>
        <begin position="425"/>
        <end position="590"/>
    </location>
</feature>
<accession>A0A1Y5IP44</accession>
<evidence type="ECO:0000313" key="2">
    <source>
        <dbReference type="EMBL" id="OUS48735.1"/>
    </source>
</evidence>
<dbReference type="Proteomes" id="UP000195557">
    <property type="component" value="Unassembled WGS sequence"/>
</dbReference>
<organism evidence="2">
    <name type="scientific">Ostreococcus tauri</name>
    <name type="common">Marine green alga</name>
    <dbReference type="NCBI Taxonomy" id="70448"/>
    <lineage>
        <taxon>Eukaryota</taxon>
        <taxon>Viridiplantae</taxon>
        <taxon>Chlorophyta</taxon>
        <taxon>Mamiellophyceae</taxon>
        <taxon>Mamiellales</taxon>
        <taxon>Bathycoccaceae</taxon>
        <taxon>Ostreococcus</taxon>
    </lineage>
</organism>
<gene>
    <name evidence="2" type="ORF">BE221DRAFT_203027</name>
</gene>
<feature type="compositionally biased region" description="Basic and acidic residues" evidence="1">
    <location>
        <begin position="24"/>
        <end position="53"/>
    </location>
</feature>
<feature type="compositionally biased region" description="Basic and acidic residues" evidence="1">
    <location>
        <begin position="1"/>
        <end position="16"/>
    </location>
</feature>
<reference evidence="2" key="1">
    <citation type="submission" date="2017-04" db="EMBL/GenBank/DDBJ databases">
        <title>Population genomics of picophytoplankton unveils novel chromosome hypervariability.</title>
        <authorList>
            <consortium name="DOE Joint Genome Institute"/>
            <person name="Blanc-Mathieu R."/>
            <person name="Krasovec M."/>
            <person name="Hebrard M."/>
            <person name="Yau S."/>
            <person name="Desgranges E."/>
            <person name="Martin J."/>
            <person name="Schackwitz W."/>
            <person name="Kuo A."/>
            <person name="Salin G."/>
            <person name="Donnadieu C."/>
            <person name="Desdevises Y."/>
            <person name="Sanchez-Ferandin S."/>
            <person name="Moreau H."/>
            <person name="Rivals E."/>
            <person name="Grigoriev I.V."/>
            <person name="Grimsley N."/>
            <person name="Eyre-Walker A."/>
            <person name="Piganeau G."/>
        </authorList>
    </citation>
    <scope>NUCLEOTIDE SEQUENCE [LARGE SCALE GENOMIC DNA]</scope>
    <source>
        <strain evidence="2">RCC 1115</strain>
    </source>
</reference>
<feature type="compositionally biased region" description="Acidic residues" evidence="1">
    <location>
        <begin position="483"/>
        <end position="492"/>
    </location>
</feature>
<proteinExistence type="predicted"/>
<protein>
    <submittedName>
        <fullName evidence="2">Uncharacterized protein</fullName>
    </submittedName>
</protein>
<sequence>MTKCSETIRARSDGSRKGTSARATEARDWVDRQREEHAEMMSSDGGRRARERCWRDQEADDALPLGAPSGCAISVVKGEDEDEDDGDFVARVIVRYREEHELERAMLDVVLRLHDVEASASLCAGSTPSKRDADRGNREDAEAIEELASVLGASPEDAAEQLRRCNERGEPFIPIRFRELLGCERVYEVRSKSHRAALTTIRIFLLRVATAGPWTHHGVIDGPVIVELPLKYDVTLIDTPGIDDSIVARSRKLLRNSIGAGAEYKIGMFVFISGNLPPKEATWSALKEIGTLDKIFTEGCRLCLCWPVERLIESRRPDGFVTNLQIKNFTNRTLKTLNMDRNHWLKRFDTFSKESKLHLWGGLLLGMSLAFVRTLEKNSPLDSRGANKDDEQYSMYRLAYAVKRQVNPPPNDENSNGLIKPESIYARPDSELEPRNVEPATKAKAMSEAPLPREISSPKLVTRPKKRPRECTIADPFAFTENDGADYPEDAETPPLFDKPAAKTASRAPLRNAANAPSRTTGTAKRAKKQEKSVPKAPLTLRTVQASTKPSPDLSATASSKPVPSAPQPLPDDDKSSPVRARRLRQRSELQSPWWEVKTFTWEGSKRVQR</sequence>
<dbReference type="AlphaFoldDB" id="A0A1Y5IP44"/>
<feature type="region of interest" description="Disordered" evidence="1">
    <location>
        <begin position="1"/>
        <end position="53"/>
    </location>
</feature>